<evidence type="ECO:0000259" key="6">
    <source>
        <dbReference type="Pfam" id="PF01494"/>
    </source>
</evidence>
<dbReference type="GO" id="GO:0071949">
    <property type="term" value="F:FAD binding"/>
    <property type="evidence" value="ECO:0007669"/>
    <property type="project" value="InterPro"/>
</dbReference>
<organism evidence="7 8">
    <name type="scientific">Penicillium angulare</name>
    <dbReference type="NCBI Taxonomy" id="116970"/>
    <lineage>
        <taxon>Eukaryota</taxon>
        <taxon>Fungi</taxon>
        <taxon>Dikarya</taxon>
        <taxon>Ascomycota</taxon>
        <taxon>Pezizomycotina</taxon>
        <taxon>Eurotiomycetes</taxon>
        <taxon>Eurotiomycetidae</taxon>
        <taxon>Eurotiales</taxon>
        <taxon>Aspergillaceae</taxon>
        <taxon>Penicillium</taxon>
    </lineage>
</organism>
<keyword evidence="3" id="KW-0274">FAD</keyword>
<dbReference type="SUPFAM" id="SSF51905">
    <property type="entry name" value="FAD/NAD(P)-binding domain"/>
    <property type="match status" value="1"/>
</dbReference>
<dbReference type="PRINTS" id="PR00420">
    <property type="entry name" value="RNGMNOXGNASE"/>
</dbReference>
<dbReference type="InterPro" id="IPR036188">
    <property type="entry name" value="FAD/NAD-bd_sf"/>
</dbReference>
<comment type="similarity">
    <text evidence="1">Belongs to the paxM FAD-dependent monooxygenase family.</text>
</comment>
<keyword evidence="2" id="KW-0285">Flavoprotein</keyword>
<sequence>MPHSSIPKSVTIIGASVSGLTLGLTLKKYGIQPRFFELRDPDYHFGGAVSLTPNGLRVLESIGAYSRIKDQGYNFEAITFMTDPEHEITGRLYFGKQDTYGYDGMRITRKVLNHELTEMAKEAGIEIFYGKKFTKLIHEDCNSDDVVFEFADGTQEKAELLIGADGIYSKVRSSIFPDISPDYSGHMAITYSFPHTLMDDSIKEDLPLPVSLRGKQGSFILSPQAKDGKELLIGRQLKYEQKLHFRWDPLMQDKQKLVDIIQQDPHPNLWSPLVQDAQAKVTHPETDFLHVWPFYTVPKMSRWHSSTGKVVILGDSAHAVPPPAGQGANQALEDGYSFAMLLANLNSDNLNNRMSLSDALTAWEAYRMERMEKVLELTNRVLTIRMTDEERASVSEHMRWDEIDGSDAGKSELGWLYLVDIDSDIKSVIETLHK</sequence>
<evidence type="ECO:0000256" key="2">
    <source>
        <dbReference type="ARBA" id="ARBA00022630"/>
    </source>
</evidence>
<dbReference type="AlphaFoldDB" id="A0A9W9FHR4"/>
<protein>
    <submittedName>
        <fullName evidence="7">Monooxygenase FAD-binding</fullName>
    </submittedName>
</protein>
<evidence type="ECO:0000256" key="3">
    <source>
        <dbReference type="ARBA" id="ARBA00022827"/>
    </source>
</evidence>
<dbReference type="OrthoDB" id="16820at2759"/>
<dbReference type="Gene3D" id="3.50.50.60">
    <property type="entry name" value="FAD/NAD(P)-binding domain"/>
    <property type="match status" value="1"/>
</dbReference>
<evidence type="ECO:0000313" key="7">
    <source>
        <dbReference type="EMBL" id="KAJ5100207.1"/>
    </source>
</evidence>
<keyword evidence="4" id="KW-0560">Oxidoreductase</keyword>
<reference evidence="7" key="1">
    <citation type="submission" date="2022-11" db="EMBL/GenBank/DDBJ databases">
        <authorList>
            <person name="Petersen C."/>
        </authorList>
    </citation>
    <scope>NUCLEOTIDE SEQUENCE</scope>
    <source>
        <strain evidence="7">IBT 30069</strain>
    </source>
</reference>
<dbReference type="PANTHER" id="PTHR13789:SF316">
    <property type="entry name" value="FAD-BINDING DOMAIN-CONTAINING PROTEIN"/>
    <property type="match status" value="1"/>
</dbReference>
<evidence type="ECO:0000256" key="1">
    <source>
        <dbReference type="ARBA" id="ARBA00007992"/>
    </source>
</evidence>
<evidence type="ECO:0000313" key="8">
    <source>
        <dbReference type="Proteomes" id="UP001149165"/>
    </source>
</evidence>
<reference evidence="7" key="2">
    <citation type="journal article" date="2023" name="IMA Fungus">
        <title>Comparative genomic study of the Penicillium genus elucidates a diverse pangenome and 15 lateral gene transfer events.</title>
        <authorList>
            <person name="Petersen C."/>
            <person name="Sorensen T."/>
            <person name="Nielsen M.R."/>
            <person name="Sondergaard T.E."/>
            <person name="Sorensen J.L."/>
            <person name="Fitzpatrick D.A."/>
            <person name="Frisvad J.C."/>
            <person name="Nielsen K.L."/>
        </authorList>
    </citation>
    <scope>NUCLEOTIDE SEQUENCE</scope>
    <source>
        <strain evidence="7">IBT 30069</strain>
    </source>
</reference>
<dbReference type="Proteomes" id="UP001149165">
    <property type="component" value="Unassembled WGS sequence"/>
</dbReference>
<accession>A0A9W9FHR4</accession>
<dbReference type="InterPro" id="IPR002938">
    <property type="entry name" value="FAD-bd"/>
</dbReference>
<evidence type="ECO:0000256" key="5">
    <source>
        <dbReference type="ARBA" id="ARBA00023033"/>
    </source>
</evidence>
<proteinExistence type="inferred from homology"/>
<dbReference type="InterPro" id="IPR050493">
    <property type="entry name" value="FAD-dep_Monooxygenase_BioMet"/>
</dbReference>
<dbReference type="Pfam" id="PF01494">
    <property type="entry name" value="FAD_binding_3"/>
    <property type="match status" value="1"/>
</dbReference>
<dbReference type="PANTHER" id="PTHR13789">
    <property type="entry name" value="MONOOXYGENASE"/>
    <property type="match status" value="1"/>
</dbReference>
<keyword evidence="8" id="KW-1185">Reference proteome</keyword>
<feature type="domain" description="FAD-binding" evidence="6">
    <location>
        <begin position="9"/>
        <end position="345"/>
    </location>
</feature>
<evidence type="ECO:0000256" key="4">
    <source>
        <dbReference type="ARBA" id="ARBA00023002"/>
    </source>
</evidence>
<keyword evidence="5 7" id="KW-0503">Monooxygenase</keyword>
<name>A0A9W9FHR4_9EURO</name>
<gene>
    <name evidence="7" type="ORF">N7456_006259</name>
</gene>
<dbReference type="GO" id="GO:0004497">
    <property type="term" value="F:monooxygenase activity"/>
    <property type="evidence" value="ECO:0007669"/>
    <property type="project" value="UniProtKB-KW"/>
</dbReference>
<dbReference type="EMBL" id="JAPQKH010000004">
    <property type="protein sequence ID" value="KAJ5100207.1"/>
    <property type="molecule type" value="Genomic_DNA"/>
</dbReference>
<comment type="caution">
    <text evidence="7">The sequence shown here is derived from an EMBL/GenBank/DDBJ whole genome shotgun (WGS) entry which is preliminary data.</text>
</comment>